<dbReference type="GO" id="GO:0008610">
    <property type="term" value="P:lipid biosynthetic process"/>
    <property type="evidence" value="ECO:0007669"/>
    <property type="project" value="InterPro"/>
</dbReference>
<evidence type="ECO:0000313" key="8">
    <source>
        <dbReference type="Proteomes" id="UP000629098"/>
    </source>
</evidence>
<keyword evidence="4 5" id="KW-0472">Membrane</keyword>
<dbReference type="GO" id="GO:0005506">
    <property type="term" value="F:iron ion binding"/>
    <property type="evidence" value="ECO:0007669"/>
    <property type="project" value="InterPro"/>
</dbReference>
<organism evidence="7 8">
    <name type="scientific">Iningainema tapete BLCC-T55</name>
    <dbReference type="NCBI Taxonomy" id="2748662"/>
    <lineage>
        <taxon>Bacteria</taxon>
        <taxon>Bacillati</taxon>
        <taxon>Cyanobacteriota</taxon>
        <taxon>Cyanophyceae</taxon>
        <taxon>Nostocales</taxon>
        <taxon>Scytonemataceae</taxon>
        <taxon>Iningainema tapete</taxon>
    </lineage>
</organism>
<comment type="caution">
    <text evidence="7">The sequence shown here is derived from an EMBL/GenBank/DDBJ whole genome shotgun (WGS) entry which is preliminary data.</text>
</comment>
<gene>
    <name evidence="7" type="ORF">ICL16_13490</name>
</gene>
<evidence type="ECO:0000256" key="5">
    <source>
        <dbReference type="SAM" id="Phobius"/>
    </source>
</evidence>
<dbReference type="GO" id="GO:0016020">
    <property type="term" value="C:membrane"/>
    <property type="evidence" value="ECO:0007669"/>
    <property type="project" value="UniProtKB-SubCell"/>
</dbReference>
<proteinExistence type="predicted"/>
<dbReference type="InterPro" id="IPR006694">
    <property type="entry name" value="Fatty_acid_hydroxylase"/>
</dbReference>
<evidence type="ECO:0000313" key="7">
    <source>
        <dbReference type="EMBL" id="MBD2773053.1"/>
    </source>
</evidence>
<feature type="transmembrane region" description="Helical" evidence="5">
    <location>
        <begin position="6"/>
        <end position="25"/>
    </location>
</feature>
<evidence type="ECO:0000256" key="3">
    <source>
        <dbReference type="ARBA" id="ARBA00022989"/>
    </source>
</evidence>
<dbReference type="InterPro" id="IPR050307">
    <property type="entry name" value="Sterol_Desaturase_Related"/>
</dbReference>
<feature type="domain" description="Fatty acid hydroxylase" evidence="6">
    <location>
        <begin position="92"/>
        <end position="223"/>
    </location>
</feature>
<dbReference type="EMBL" id="JACXAE010000049">
    <property type="protein sequence ID" value="MBD2773053.1"/>
    <property type="molecule type" value="Genomic_DNA"/>
</dbReference>
<feature type="transmembrane region" description="Helical" evidence="5">
    <location>
        <begin position="46"/>
        <end position="65"/>
    </location>
</feature>
<keyword evidence="2 5" id="KW-0812">Transmembrane</keyword>
<evidence type="ECO:0000259" key="6">
    <source>
        <dbReference type="Pfam" id="PF04116"/>
    </source>
</evidence>
<sequence length="256" mass="30151">MIHTILMQLIGWSVVFLTVSVFWLWEIRSPLHQIKYKAKFLKELGAIGITIVFTIIYAYVSVVIMKLLTSLFIGESAVFAGVMSVPLWLRLITAYILQDFSYYLLHRTMHINPFVWLTHKWHHSTKQLWWLSGPKESFTGGLLYYFTFFWFPLLDIPSEVMAVVTVHQVVHNIWAHLNVKWDSWLGILEWIYVTPRVHTLHHFDTKGRNLSFMFTFIDRLFGTYVSPENFDLKKHENRLDDELDDESVTVKTIVGV</sequence>
<keyword evidence="8" id="KW-1185">Reference proteome</keyword>
<accession>A0A8J6XSU0</accession>
<dbReference type="RefSeq" id="WP_190828396.1">
    <property type="nucleotide sequence ID" value="NZ_JACXAE010000049.1"/>
</dbReference>
<name>A0A8J6XSU0_9CYAN</name>
<dbReference type="GO" id="GO:0016491">
    <property type="term" value="F:oxidoreductase activity"/>
    <property type="evidence" value="ECO:0007669"/>
    <property type="project" value="InterPro"/>
</dbReference>
<reference evidence="7" key="1">
    <citation type="submission" date="2020-09" db="EMBL/GenBank/DDBJ databases">
        <title>Iningainema tapete sp. nov. (Scytonemataceae, Cyanobacteria) from greenhouses in central Florida (USA) produces two types of nodularin with biosynthetic potential for microcystin-LR and anabaenopeptins.</title>
        <authorList>
            <person name="Berthold D.E."/>
            <person name="Lefler F.W."/>
            <person name="Huang I.-S."/>
            <person name="Abdulla H."/>
            <person name="Zimba P.V."/>
            <person name="Laughinghouse H.D. IV."/>
        </authorList>
    </citation>
    <scope>NUCLEOTIDE SEQUENCE</scope>
    <source>
        <strain evidence="7">BLCCT55</strain>
    </source>
</reference>
<feature type="transmembrane region" description="Helical" evidence="5">
    <location>
        <begin position="77"/>
        <end position="97"/>
    </location>
</feature>
<dbReference type="PANTHER" id="PTHR11863">
    <property type="entry name" value="STEROL DESATURASE"/>
    <property type="match status" value="1"/>
</dbReference>
<evidence type="ECO:0000256" key="4">
    <source>
        <dbReference type="ARBA" id="ARBA00023136"/>
    </source>
</evidence>
<protein>
    <submittedName>
        <fullName evidence="7">Sterol desaturase family protein</fullName>
    </submittedName>
</protein>
<dbReference type="AlphaFoldDB" id="A0A8J6XSU0"/>
<keyword evidence="3 5" id="KW-1133">Transmembrane helix</keyword>
<evidence type="ECO:0000256" key="2">
    <source>
        <dbReference type="ARBA" id="ARBA00022692"/>
    </source>
</evidence>
<dbReference type="Proteomes" id="UP000629098">
    <property type="component" value="Unassembled WGS sequence"/>
</dbReference>
<evidence type="ECO:0000256" key="1">
    <source>
        <dbReference type="ARBA" id="ARBA00004370"/>
    </source>
</evidence>
<comment type="subcellular location">
    <subcellularLocation>
        <location evidence="1">Membrane</location>
    </subcellularLocation>
</comment>
<dbReference type="Pfam" id="PF04116">
    <property type="entry name" value="FA_hydroxylase"/>
    <property type="match status" value="1"/>
</dbReference>